<dbReference type="PROSITE" id="PS50118">
    <property type="entry name" value="HMG_BOX_2"/>
    <property type="match status" value="1"/>
</dbReference>
<dbReference type="InterPro" id="IPR050140">
    <property type="entry name" value="SRY-related_HMG-box_TF-like"/>
</dbReference>
<accession>Q104J9</accession>
<gene>
    <name evidence="20" type="primary">SRY</name>
</gene>
<evidence type="ECO:0000256" key="4">
    <source>
        <dbReference type="ARBA" id="ARBA00019052"/>
    </source>
</evidence>
<keyword evidence="6 16" id="KW-0221">Differentiation</keyword>
<dbReference type="SMART" id="SM00398">
    <property type="entry name" value="HMG"/>
    <property type="match status" value="1"/>
</dbReference>
<name>Q104J9_PRIPL</name>
<evidence type="ECO:0000256" key="8">
    <source>
        <dbReference type="ARBA" id="ARBA00022928"/>
    </source>
</evidence>
<dbReference type="InterPro" id="IPR017253">
    <property type="entry name" value="SRY"/>
</dbReference>
<protein>
    <recommendedName>
        <fullName evidence="4 16">Sex-determining region Y protein</fullName>
    </recommendedName>
</protein>
<dbReference type="GO" id="GO:0030238">
    <property type="term" value="P:male sex determination"/>
    <property type="evidence" value="ECO:0007669"/>
    <property type="project" value="InterPro"/>
</dbReference>
<dbReference type="GO" id="GO:0016607">
    <property type="term" value="C:nuclear speck"/>
    <property type="evidence" value="ECO:0007669"/>
    <property type="project" value="UniProtKB-SubCell"/>
</dbReference>
<keyword evidence="13 16" id="KW-0539">Nucleus</keyword>
<comment type="subcellular location">
    <subcellularLocation>
        <location evidence="2">Cytoplasm</location>
    </subcellularLocation>
    <subcellularLocation>
        <location evidence="1">Nucleus speckle</location>
    </subcellularLocation>
</comment>
<dbReference type="GO" id="GO:0030154">
    <property type="term" value="P:cell differentiation"/>
    <property type="evidence" value="ECO:0007669"/>
    <property type="project" value="UniProtKB-KW"/>
</dbReference>
<dbReference type="GO" id="GO:0005737">
    <property type="term" value="C:cytoplasm"/>
    <property type="evidence" value="ECO:0007669"/>
    <property type="project" value="UniProtKB-SubCell"/>
</dbReference>
<evidence type="ECO:0000259" key="19">
    <source>
        <dbReference type="PROSITE" id="PS50118"/>
    </source>
</evidence>
<feature type="domain" description="HMG box" evidence="19">
    <location>
        <begin position="54"/>
        <end position="122"/>
    </location>
</feature>
<evidence type="ECO:0000256" key="2">
    <source>
        <dbReference type="ARBA" id="ARBA00004496"/>
    </source>
</evidence>
<evidence type="ECO:0000256" key="10">
    <source>
        <dbReference type="ARBA" id="ARBA00023125"/>
    </source>
</evidence>
<keyword evidence="9 16" id="KW-0805">Transcription regulation</keyword>
<evidence type="ECO:0000256" key="3">
    <source>
        <dbReference type="ARBA" id="ARBA00005998"/>
    </source>
</evidence>
<comment type="function">
    <text evidence="15">Transcriptional regulator that controls a genetic switch in male development. It is necessary and sufficient for initiating male sex determination by directing the development of supporting cell precursors (pre-Sertoli cells) as Sertoli rather than granulosa cells. Involved in different aspects of gene regulation including promoter activation or repression. Binds to the DNA consensus sequence 5'-[AT]AACAA[AT]-3'. SRY HMG box recognizes DNA by partial intercalation in the minor groove and promotes DNA bending. Also involved in pre-mRNA splicing. In male adult brain involved in the maintenance of motor functions of dopaminergic neurons.</text>
</comment>
<evidence type="ECO:0000256" key="7">
    <source>
        <dbReference type="ARBA" id="ARBA00022860"/>
    </source>
</evidence>
<evidence type="ECO:0000313" key="20">
    <source>
        <dbReference type="EMBL" id="ABA64495.1"/>
    </source>
</evidence>
<dbReference type="Pfam" id="PF00505">
    <property type="entry name" value="HMG_box"/>
    <property type="match status" value="1"/>
</dbReference>
<dbReference type="GO" id="GO:0005516">
    <property type="term" value="F:calmodulin binding"/>
    <property type="evidence" value="ECO:0007669"/>
    <property type="project" value="UniProtKB-KW"/>
</dbReference>
<dbReference type="SUPFAM" id="SSF47095">
    <property type="entry name" value="HMG-box"/>
    <property type="match status" value="1"/>
</dbReference>
<comment type="similarity">
    <text evidence="3 16">Belongs to the SRY family.</text>
</comment>
<dbReference type="CDD" id="cd22034">
    <property type="entry name" value="HMG-box_SoxA_SRY"/>
    <property type="match status" value="1"/>
</dbReference>
<dbReference type="GO" id="GO:0001228">
    <property type="term" value="F:DNA-binding transcription activator activity, RNA polymerase II-specific"/>
    <property type="evidence" value="ECO:0007669"/>
    <property type="project" value="TreeGrafter"/>
</dbReference>
<evidence type="ECO:0000256" key="11">
    <source>
        <dbReference type="ARBA" id="ARBA00023159"/>
    </source>
</evidence>
<dbReference type="AlphaFoldDB" id="Q104J9"/>
<evidence type="ECO:0000256" key="15">
    <source>
        <dbReference type="ARBA" id="ARBA00045821"/>
    </source>
</evidence>
<keyword evidence="11 16" id="KW-0010">Activator</keyword>
<evidence type="ECO:0000256" key="9">
    <source>
        <dbReference type="ARBA" id="ARBA00023015"/>
    </source>
</evidence>
<organism evidence="20">
    <name type="scientific">Prionailurus planiceps</name>
    <name type="common">Flat-headed cat</name>
    <name type="synonym">Felis planiceps</name>
    <dbReference type="NCBI Taxonomy" id="61403"/>
    <lineage>
        <taxon>Eukaryota</taxon>
        <taxon>Metazoa</taxon>
        <taxon>Chordata</taxon>
        <taxon>Craniata</taxon>
        <taxon>Vertebrata</taxon>
        <taxon>Euteleostomi</taxon>
        <taxon>Mammalia</taxon>
        <taxon>Eutheria</taxon>
        <taxon>Laurasiatheria</taxon>
        <taxon>Carnivora</taxon>
        <taxon>Feliformia</taxon>
        <taxon>Felidae</taxon>
        <taxon>Felinae</taxon>
        <taxon>Prionailurus</taxon>
    </lineage>
</organism>
<dbReference type="EMBL" id="DQ095174">
    <property type="protein sequence ID" value="ABA64495.1"/>
    <property type="molecule type" value="Genomic_DNA"/>
</dbReference>
<dbReference type="GO" id="GO:0000978">
    <property type="term" value="F:RNA polymerase II cis-regulatory region sequence-specific DNA binding"/>
    <property type="evidence" value="ECO:0007669"/>
    <property type="project" value="TreeGrafter"/>
</dbReference>
<dbReference type="Gene3D" id="1.10.30.10">
    <property type="entry name" value="High mobility group box domain"/>
    <property type="match status" value="1"/>
</dbReference>
<keyword evidence="7" id="KW-0112">Calmodulin-binding</keyword>
<feature type="region of interest" description="Disordered" evidence="18">
    <location>
        <begin position="184"/>
        <end position="205"/>
    </location>
</feature>
<evidence type="ECO:0000256" key="1">
    <source>
        <dbReference type="ARBA" id="ARBA00004324"/>
    </source>
</evidence>
<sequence length="237" mass="27203">MLRVLSSDEHREAVRQQNILAVEGTSCELCTESPTSNYRCETRGKGRDRGQDRVKRPMNAFMVWSRDQRRKVALENPQTQNSEISKQLGYQWKMLTEAEKWPFFEEAQRLQALHREKYPGYKYRPRRKATPEKSDKLLPADASSALCSQLHAGERLYAFPYKDGCTKAAPSRMKDQLYSSSEPMSITSSLLEPGPHRTSTTLQDSPEDLAMQLSADAPLYRTLELGVSEAYFAWRFP</sequence>
<evidence type="ECO:0000256" key="5">
    <source>
        <dbReference type="ARBA" id="ARBA00022490"/>
    </source>
</evidence>
<dbReference type="FunFam" id="1.10.30.10:FF:000002">
    <property type="entry name" value="transcription factor Sox-2"/>
    <property type="match status" value="1"/>
</dbReference>
<evidence type="ECO:0000256" key="18">
    <source>
        <dbReference type="SAM" id="MobiDB-lite"/>
    </source>
</evidence>
<comment type="subunit">
    <text evidence="14">Interacts with CALM, EP300, HDAC3, KPNB1, ZNF208 isoform KRAB-O, PARP1, SLC9A3R2 and WT1. The interaction with EP300 modulates its DNA-binding activity. The interaction with KPNB1 is sensitive to dissociation by Ran in the GTP-bound form. Interaction with PARP1 impaired its DNA-binding activity.</text>
</comment>
<dbReference type="GO" id="GO:0007548">
    <property type="term" value="P:sex differentiation"/>
    <property type="evidence" value="ECO:0007669"/>
    <property type="project" value="UniProtKB-KW"/>
</dbReference>
<dbReference type="PIRSF" id="PIRSF037653">
    <property type="entry name" value="SRY"/>
    <property type="match status" value="1"/>
</dbReference>
<keyword evidence="5" id="KW-0963">Cytoplasm</keyword>
<dbReference type="PANTHER" id="PTHR10270:SF161">
    <property type="entry name" value="SEX-DETERMINING REGION Y PROTEIN"/>
    <property type="match status" value="1"/>
</dbReference>
<evidence type="ECO:0000256" key="12">
    <source>
        <dbReference type="ARBA" id="ARBA00023163"/>
    </source>
</evidence>
<dbReference type="InterPro" id="IPR036910">
    <property type="entry name" value="HMG_box_dom_sf"/>
</dbReference>
<keyword evidence="10 16" id="KW-0238">DNA-binding</keyword>
<dbReference type="InterPro" id="IPR009071">
    <property type="entry name" value="HMG_box_dom"/>
</dbReference>
<evidence type="ECO:0000256" key="13">
    <source>
        <dbReference type="ARBA" id="ARBA00023242"/>
    </source>
</evidence>
<evidence type="ECO:0000256" key="17">
    <source>
        <dbReference type="PROSITE-ProRule" id="PRU00267"/>
    </source>
</evidence>
<dbReference type="PANTHER" id="PTHR10270">
    <property type="entry name" value="SOX TRANSCRIPTION FACTOR"/>
    <property type="match status" value="1"/>
</dbReference>
<evidence type="ECO:0000256" key="6">
    <source>
        <dbReference type="ARBA" id="ARBA00022782"/>
    </source>
</evidence>
<proteinExistence type="inferred from homology"/>
<evidence type="ECO:0000256" key="16">
    <source>
        <dbReference type="PIRNR" id="PIRNR037653"/>
    </source>
</evidence>
<keyword evidence="8 16" id="KW-0726">Sexual differentiation</keyword>
<reference evidence="20" key="1">
    <citation type="journal article" date="2007" name="Genetics">
        <title>Evolution of the male-determining gene SRY within the cat family Felidae.</title>
        <authorList>
            <person name="King V."/>
            <person name="Goodfellow P.N."/>
            <person name="Pearks Wilkerson A.J."/>
            <person name="Johnson W.E."/>
            <person name="O'Brien S.J."/>
            <person name="Pecon-Slattery J."/>
        </authorList>
    </citation>
    <scope>NUCLEOTIDE SEQUENCE</scope>
</reference>
<feature type="DNA-binding region" description="HMG box" evidence="17">
    <location>
        <begin position="54"/>
        <end position="122"/>
    </location>
</feature>
<evidence type="ECO:0000256" key="14">
    <source>
        <dbReference type="ARBA" id="ARBA00024048"/>
    </source>
</evidence>
<keyword evidence="12 16" id="KW-0804">Transcription</keyword>